<feature type="region of interest" description="Disordered" evidence="1">
    <location>
        <begin position="37"/>
        <end position="123"/>
    </location>
</feature>
<comment type="caution">
    <text evidence="2">The sequence shown here is derived from an EMBL/GenBank/DDBJ whole genome shotgun (WGS) entry which is preliminary data.</text>
</comment>
<dbReference type="AlphaFoldDB" id="A0A841EGS6"/>
<keyword evidence="3" id="KW-1185">Reference proteome</keyword>
<dbReference type="EMBL" id="JACHKT010000012">
    <property type="protein sequence ID" value="MBB6003397.1"/>
    <property type="molecule type" value="Genomic_DNA"/>
</dbReference>
<dbReference type="RefSeq" id="WP_184133850.1">
    <property type="nucleotide sequence ID" value="NZ_JACHKT010000012.1"/>
</dbReference>
<evidence type="ECO:0000313" key="2">
    <source>
        <dbReference type="EMBL" id="MBB6003397.1"/>
    </source>
</evidence>
<feature type="compositionally biased region" description="Basic and acidic residues" evidence="1">
    <location>
        <begin position="93"/>
        <end position="123"/>
    </location>
</feature>
<reference evidence="2 3" key="1">
    <citation type="submission" date="2020-08" db="EMBL/GenBank/DDBJ databases">
        <title>Functional genomics of gut bacteria from endangered species of beetles.</title>
        <authorList>
            <person name="Carlos-Shanley C."/>
        </authorList>
    </citation>
    <scope>NUCLEOTIDE SEQUENCE [LARGE SCALE GENOMIC DNA]</scope>
    <source>
        <strain evidence="2 3">S00070</strain>
    </source>
</reference>
<dbReference type="Proteomes" id="UP000524404">
    <property type="component" value="Unassembled WGS sequence"/>
</dbReference>
<feature type="compositionally biased region" description="Basic and acidic residues" evidence="1">
    <location>
        <begin position="49"/>
        <end position="69"/>
    </location>
</feature>
<organism evidence="2 3">
    <name type="scientific">Arcicella rosea</name>
    <dbReference type="NCBI Taxonomy" id="502909"/>
    <lineage>
        <taxon>Bacteria</taxon>
        <taxon>Pseudomonadati</taxon>
        <taxon>Bacteroidota</taxon>
        <taxon>Cytophagia</taxon>
        <taxon>Cytophagales</taxon>
        <taxon>Flectobacillaceae</taxon>
        <taxon>Arcicella</taxon>
    </lineage>
</organism>
<proteinExistence type="predicted"/>
<evidence type="ECO:0000313" key="3">
    <source>
        <dbReference type="Proteomes" id="UP000524404"/>
    </source>
</evidence>
<gene>
    <name evidence="2" type="ORF">HNP25_002053</name>
</gene>
<sequence length="123" mass="12840">MGSGGTATVVAAPAAAIGAGMIIKGGVEVAVGKMLYSNGSDNYKNQKGRANEDGNNKPTKNERAAEKKSKNSNNSQYGGGAEHTSNARGSTKGKHEAGRARNKQDKGGEKADNKRYRTQDSKK</sequence>
<accession>A0A841EGS6</accession>
<evidence type="ECO:0000256" key="1">
    <source>
        <dbReference type="SAM" id="MobiDB-lite"/>
    </source>
</evidence>
<name>A0A841EGS6_9BACT</name>
<protein>
    <submittedName>
        <fullName evidence="2">Uncharacterized protein</fullName>
    </submittedName>
</protein>